<keyword evidence="2" id="KW-0812">Transmembrane</keyword>
<reference evidence="3 4" key="1">
    <citation type="submission" date="2017-03" db="EMBL/GenBank/DDBJ databases">
        <title>Genome of the blue death feigning beetle - Asbolus verrucosus.</title>
        <authorList>
            <person name="Rider S.D."/>
        </authorList>
    </citation>
    <scope>NUCLEOTIDE SEQUENCE [LARGE SCALE GENOMIC DNA]</scope>
    <source>
        <strain evidence="3">Butters</strain>
        <tissue evidence="3">Head and leg muscle</tissue>
    </source>
</reference>
<dbReference type="AlphaFoldDB" id="A0A482VUT4"/>
<sequence length="106" mass="11711">MRLAPGLQQTQLSQQIPASSNSLQGGPQQSPLVMPVFPLRPAQSAHPPHYSPYSPSRFHIDKRCQHRCSWKCLSIGLILLAVALTAMLAYFAGTWRRANMGSLFPP</sequence>
<evidence type="ECO:0000313" key="3">
    <source>
        <dbReference type="EMBL" id="RZC36510.1"/>
    </source>
</evidence>
<feature type="transmembrane region" description="Helical" evidence="2">
    <location>
        <begin position="72"/>
        <end position="93"/>
    </location>
</feature>
<accession>A0A482VUT4</accession>
<organism evidence="3 4">
    <name type="scientific">Asbolus verrucosus</name>
    <name type="common">Desert ironclad beetle</name>
    <dbReference type="NCBI Taxonomy" id="1661398"/>
    <lineage>
        <taxon>Eukaryota</taxon>
        <taxon>Metazoa</taxon>
        <taxon>Ecdysozoa</taxon>
        <taxon>Arthropoda</taxon>
        <taxon>Hexapoda</taxon>
        <taxon>Insecta</taxon>
        <taxon>Pterygota</taxon>
        <taxon>Neoptera</taxon>
        <taxon>Endopterygota</taxon>
        <taxon>Coleoptera</taxon>
        <taxon>Polyphaga</taxon>
        <taxon>Cucujiformia</taxon>
        <taxon>Tenebrionidae</taxon>
        <taxon>Pimeliinae</taxon>
        <taxon>Asbolus</taxon>
    </lineage>
</organism>
<feature type="region of interest" description="Disordered" evidence="1">
    <location>
        <begin position="1"/>
        <end position="33"/>
    </location>
</feature>
<proteinExistence type="predicted"/>
<keyword evidence="4" id="KW-1185">Reference proteome</keyword>
<feature type="compositionally biased region" description="Polar residues" evidence="1">
    <location>
        <begin position="7"/>
        <end position="31"/>
    </location>
</feature>
<dbReference type="Proteomes" id="UP000292052">
    <property type="component" value="Unassembled WGS sequence"/>
</dbReference>
<dbReference type="OrthoDB" id="442731at2759"/>
<dbReference type="STRING" id="1661398.A0A482VUT4"/>
<gene>
    <name evidence="3" type="ORF">BDFB_005773</name>
</gene>
<keyword evidence="2" id="KW-0472">Membrane</keyword>
<protein>
    <submittedName>
        <fullName evidence="3">Uncharacterized protein</fullName>
    </submittedName>
</protein>
<evidence type="ECO:0000256" key="2">
    <source>
        <dbReference type="SAM" id="Phobius"/>
    </source>
</evidence>
<evidence type="ECO:0000313" key="4">
    <source>
        <dbReference type="Proteomes" id="UP000292052"/>
    </source>
</evidence>
<comment type="caution">
    <text evidence="3">The sequence shown here is derived from an EMBL/GenBank/DDBJ whole genome shotgun (WGS) entry which is preliminary data.</text>
</comment>
<dbReference type="EMBL" id="QDEB01061246">
    <property type="protein sequence ID" value="RZC36510.1"/>
    <property type="molecule type" value="Genomic_DNA"/>
</dbReference>
<evidence type="ECO:0000256" key="1">
    <source>
        <dbReference type="SAM" id="MobiDB-lite"/>
    </source>
</evidence>
<keyword evidence="2" id="KW-1133">Transmembrane helix</keyword>
<name>A0A482VUT4_ASBVE</name>